<proteinExistence type="predicted"/>
<sequence length="633" mass="71640">MTLYQYEPLKSVRDIRLFKLRGSEDAYAKIEGEILHVAPGDGVIYEALSYYWGTRSSVEPTVSIAGLSIPITDNLHSALLQLRNNGYAQMAGPPPYSPDRLLWIDALCINQQDLSERAQQVRHMRQIYQNAARVLVWLGESNEQTLKGIRFLQEIGSGFSTFYTAQLKHSLSEHATDIWRSAWAEYINEDRLDFINKFRYKDLLAVTHLLERAWFGRAWIIQEFSVNSNVTLVCGDVEVPNCDLKRGFYAFTKTPLHHQVVQKPSDVHNFRHLETLVSTTDTDEQGPQELQLLKYLISSREFGAQDPRDKVFALTGMALDGTRTPFEPNYDEDHGVELLYHRVAVHYITAGALSDVLMEAGLNYSTDIDERTNLDTRIPSWVPDWRQYLSARRMSNNAAARQVPPAFSLSDNGMILKVQCRVLDKVQIAASSRCFRDGYDIVYTALSDVLSSTKQSTPPQLTEAKVSLFLSDLRRTFCNRLKTYVLTRYASRTGYCNGQDAATALRRALYCNGVGPFTSSAHITDEARTRYDAAVADWLESGGMMPYNSSVAPSMPPYRRDFLMTKCGYLGWGPMDIQKGDVIVIIHGMPSPSVLRVVDQRHFRLLGDSYIHGFMDGEVLKDAVFPPTDVYLV</sequence>
<accession>A0ACC3N672</accession>
<name>A0ACC3N672_9PEZI</name>
<dbReference type="EMBL" id="JAUTXU010000080">
    <property type="protein sequence ID" value="KAK3710958.1"/>
    <property type="molecule type" value="Genomic_DNA"/>
</dbReference>
<gene>
    <name evidence="1" type="ORF">LTR37_009979</name>
</gene>
<protein>
    <submittedName>
        <fullName evidence="1">Uncharacterized protein</fullName>
    </submittedName>
</protein>
<reference evidence="1" key="1">
    <citation type="submission" date="2023-07" db="EMBL/GenBank/DDBJ databases">
        <title>Black Yeasts Isolated from many extreme environments.</title>
        <authorList>
            <person name="Coleine C."/>
            <person name="Stajich J.E."/>
            <person name="Selbmann L."/>
        </authorList>
    </citation>
    <scope>NUCLEOTIDE SEQUENCE</scope>
    <source>
        <strain evidence="1">CCFEE 5714</strain>
    </source>
</reference>
<evidence type="ECO:0000313" key="2">
    <source>
        <dbReference type="Proteomes" id="UP001281147"/>
    </source>
</evidence>
<comment type="caution">
    <text evidence="1">The sequence shown here is derived from an EMBL/GenBank/DDBJ whole genome shotgun (WGS) entry which is preliminary data.</text>
</comment>
<evidence type="ECO:0000313" key="1">
    <source>
        <dbReference type="EMBL" id="KAK3710958.1"/>
    </source>
</evidence>
<keyword evidence="2" id="KW-1185">Reference proteome</keyword>
<dbReference type="Proteomes" id="UP001281147">
    <property type="component" value="Unassembled WGS sequence"/>
</dbReference>
<organism evidence="1 2">
    <name type="scientific">Vermiconidia calcicola</name>
    <dbReference type="NCBI Taxonomy" id="1690605"/>
    <lineage>
        <taxon>Eukaryota</taxon>
        <taxon>Fungi</taxon>
        <taxon>Dikarya</taxon>
        <taxon>Ascomycota</taxon>
        <taxon>Pezizomycotina</taxon>
        <taxon>Dothideomycetes</taxon>
        <taxon>Dothideomycetidae</taxon>
        <taxon>Mycosphaerellales</taxon>
        <taxon>Extremaceae</taxon>
        <taxon>Vermiconidia</taxon>
    </lineage>
</organism>